<proteinExistence type="predicted"/>
<reference evidence="2" key="1">
    <citation type="submission" date="2016-10" db="EMBL/GenBank/DDBJ databases">
        <authorList>
            <person name="Varghese N."/>
            <person name="Submissions S."/>
        </authorList>
    </citation>
    <scope>NUCLEOTIDE SEQUENCE [LARGE SCALE GENOMIC DNA]</scope>
    <source>
        <strain evidence="2">CGMCC 1.4250</strain>
    </source>
</reference>
<dbReference type="RefSeq" id="WP_091483874.1">
    <property type="nucleotide sequence ID" value="NZ_FOTR01000006.1"/>
</dbReference>
<evidence type="ECO:0000313" key="1">
    <source>
        <dbReference type="EMBL" id="SFL98577.1"/>
    </source>
</evidence>
<dbReference type="EMBL" id="FOTR01000006">
    <property type="protein sequence ID" value="SFL98577.1"/>
    <property type="molecule type" value="Genomic_DNA"/>
</dbReference>
<organism evidence="1 2">
    <name type="scientific">Gracilibacillus orientalis</name>
    <dbReference type="NCBI Taxonomy" id="334253"/>
    <lineage>
        <taxon>Bacteria</taxon>
        <taxon>Bacillati</taxon>
        <taxon>Bacillota</taxon>
        <taxon>Bacilli</taxon>
        <taxon>Bacillales</taxon>
        <taxon>Bacillaceae</taxon>
        <taxon>Gracilibacillus</taxon>
    </lineage>
</organism>
<sequence>MDNNLIIVNLLVNPTSSKPFSLKLEFKGDPKFKERLINVSKEKFYYVYRKNEDLLFGLFIKHGFGKGTKLLCDLEKLFENNESIDFKTKKSAIKAKEQIQYDLDAFAEKEWNEYRRLLNIK</sequence>
<name>A0A1I4M6H5_9BACI</name>
<evidence type="ECO:0000313" key="2">
    <source>
        <dbReference type="Proteomes" id="UP000198565"/>
    </source>
</evidence>
<keyword evidence="2" id="KW-1185">Reference proteome</keyword>
<dbReference type="Proteomes" id="UP000198565">
    <property type="component" value="Unassembled WGS sequence"/>
</dbReference>
<dbReference type="AlphaFoldDB" id="A0A1I4M6H5"/>
<accession>A0A1I4M6H5</accession>
<protein>
    <submittedName>
        <fullName evidence="1">Uncharacterized protein</fullName>
    </submittedName>
</protein>
<gene>
    <name evidence="1" type="ORF">SAMN04487943_10640</name>
</gene>